<protein>
    <recommendedName>
        <fullName evidence="1">5-hmdU DNA kinase helical domain-containing protein</fullName>
    </recommendedName>
</protein>
<reference evidence="2" key="1">
    <citation type="submission" date="2022-07" db="EMBL/GenBank/DDBJ databases">
        <title>Genome analysis of Parmales, a sister group of diatoms, reveals the evolutionary specialization of diatoms from phago-mixotrophs to photoautotrophs.</title>
        <authorList>
            <person name="Ban H."/>
            <person name="Sato S."/>
            <person name="Yoshikawa S."/>
            <person name="Kazumasa Y."/>
            <person name="Nakamura Y."/>
            <person name="Ichinomiya M."/>
            <person name="Saitoh K."/>
            <person name="Sato N."/>
            <person name="Blanc-Mathieu R."/>
            <person name="Endo H."/>
            <person name="Kuwata A."/>
            <person name="Ogata H."/>
        </authorList>
    </citation>
    <scope>NUCLEOTIDE SEQUENCE</scope>
</reference>
<dbReference type="OrthoDB" id="433924at2759"/>
<gene>
    <name evidence="2" type="ORF">TrRE_jg6842</name>
</gene>
<keyword evidence="3" id="KW-1185">Reference proteome</keyword>
<organism evidence="2 3">
    <name type="scientific">Triparma retinervis</name>
    <dbReference type="NCBI Taxonomy" id="2557542"/>
    <lineage>
        <taxon>Eukaryota</taxon>
        <taxon>Sar</taxon>
        <taxon>Stramenopiles</taxon>
        <taxon>Ochrophyta</taxon>
        <taxon>Bolidophyceae</taxon>
        <taxon>Parmales</taxon>
        <taxon>Triparmaceae</taxon>
        <taxon>Triparma</taxon>
    </lineage>
</organism>
<evidence type="ECO:0000259" key="1">
    <source>
        <dbReference type="Pfam" id="PF18723"/>
    </source>
</evidence>
<dbReference type="Proteomes" id="UP001165082">
    <property type="component" value="Unassembled WGS sequence"/>
</dbReference>
<dbReference type="Pfam" id="PF18723">
    <property type="entry name" value="HMUDK_hel"/>
    <property type="match status" value="1"/>
</dbReference>
<dbReference type="EMBL" id="BRXZ01001183">
    <property type="protein sequence ID" value="GMH64686.1"/>
    <property type="molecule type" value="Genomic_DNA"/>
</dbReference>
<sequence>MCFFPSAPLTCVPSTVFFLLSTKIFPFDLPVKQGGGLKGGLVGGELSKKITNPLFANIGDVEEIKGALTELFSPSSSLYLSLSSSMSKEKAGFVKGLLGREGVGVNVGAMIAWVKERERIWGAWYEGKDSKKLEASQCYSYDYDDDDNNNYVPKKKKISRSKKVARNRNQPQAWGWSKDPVMNRYVWCNAYRELDRGTRYFRGQIKRSLSVDVKAAQALNVEPKKHRLRSVLWSAFIYRRANNIDTWMALGGLPAYPYDEERRGGVRKMKERFAKVNESNEGFFARCHIDSGGMKKYKADIEFLMKVRKGGKQNLTNLECYADGVSKALEKGSTDDDRIKGVCEAINEMPGIGDFFAWQITCDLMESRVLTLGDGRVISSSSYCRLGPGAISGLERILTGRVGIGRGGILWRDEYCGGGVCGGRELSVHALTSALAEAFDAVMEVLGGKGGGQPRGVKMDAKNLEHSLCEFSKYCNIRENEKGAKKRHYEKRVGGGGCVVGCGEACGVDYYCVKCVDGFCSACKGGEGKLMEGGFYVCDGCLRVEEDGGVGTEEETKPK</sequence>
<accession>A0A9W7A2R0</accession>
<dbReference type="AlphaFoldDB" id="A0A9W7A2R0"/>
<evidence type="ECO:0000313" key="2">
    <source>
        <dbReference type="EMBL" id="GMH64686.1"/>
    </source>
</evidence>
<proteinExistence type="predicted"/>
<evidence type="ECO:0000313" key="3">
    <source>
        <dbReference type="Proteomes" id="UP001165082"/>
    </source>
</evidence>
<name>A0A9W7A2R0_9STRA</name>
<dbReference type="InterPro" id="IPR040684">
    <property type="entry name" value="HMUDK_hel"/>
</dbReference>
<comment type="caution">
    <text evidence="2">The sequence shown here is derived from an EMBL/GenBank/DDBJ whole genome shotgun (WGS) entry which is preliminary data.</text>
</comment>
<feature type="domain" description="5-hmdU DNA kinase helical" evidence="1">
    <location>
        <begin position="162"/>
        <end position="481"/>
    </location>
</feature>